<dbReference type="PRINTS" id="PR00039">
    <property type="entry name" value="HTHLYSR"/>
</dbReference>
<name>A0AA42CX00_9GAMM</name>
<keyword evidence="2" id="KW-0805">Transcription regulation</keyword>
<dbReference type="PANTHER" id="PTHR30126">
    <property type="entry name" value="HTH-TYPE TRANSCRIPTIONAL REGULATOR"/>
    <property type="match status" value="1"/>
</dbReference>
<keyword evidence="3" id="KW-0238">DNA-binding</keyword>
<evidence type="ECO:0000313" key="7">
    <source>
        <dbReference type="Proteomes" id="UP001165678"/>
    </source>
</evidence>
<keyword evidence="7" id="KW-1185">Reference proteome</keyword>
<reference evidence="6" key="1">
    <citation type="submission" date="2022-11" db="EMBL/GenBank/DDBJ databases">
        <title>Larsenimonas rhizosphaerae sp. nov., isolated from a tidal mudflat.</title>
        <authorList>
            <person name="Lee S.D."/>
            <person name="Kim I.S."/>
        </authorList>
    </citation>
    <scope>NUCLEOTIDE SEQUENCE</scope>
    <source>
        <strain evidence="6">GH2-1</strain>
    </source>
</reference>
<dbReference type="InterPro" id="IPR036390">
    <property type="entry name" value="WH_DNA-bd_sf"/>
</dbReference>
<dbReference type="AlphaFoldDB" id="A0AA42CX00"/>
<evidence type="ECO:0000256" key="3">
    <source>
        <dbReference type="ARBA" id="ARBA00023125"/>
    </source>
</evidence>
<dbReference type="SUPFAM" id="SSF53850">
    <property type="entry name" value="Periplasmic binding protein-like II"/>
    <property type="match status" value="1"/>
</dbReference>
<evidence type="ECO:0000256" key="2">
    <source>
        <dbReference type="ARBA" id="ARBA00023015"/>
    </source>
</evidence>
<accession>A0AA42CX00</accession>
<dbReference type="RefSeq" id="WP_265895589.1">
    <property type="nucleotide sequence ID" value="NZ_JAPIVE010000001.1"/>
</dbReference>
<dbReference type="InterPro" id="IPR036388">
    <property type="entry name" value="WH-like_DNA-bd_sf"/>
</dbReference>
<keyword evidence="4" id="KW-0804">Transcription</keyword>
<evidence type="ECO:0000259" key="5">
    <source>
        <dbReference type="PROSITE" id="PS50931"/>
    </source>
</evidence>
<comment type="caution">
    <text evidence="6">The sequence shown here is derived from an EMBL/GenBank/DDBJ whole genome shotgun (WGS) entry which is preliminary data.</text>
</comment>
<evidence type="ECO:0000256" key="1">
    <source>
        <dbReference type="ARBA" id="ARBA00009437"/>
    </source>
</evidence>
<dbReference type="PANTHER" id="PTHR30126:SF81">
    <property type="entry name" value="HTH-TYPE TRANSCRIPTIONAL REGULATOR ILVY"/>
    <property type="match status" value="1"/>
</dbReference>
<dbReference type="SUPFAM" id="SSF46785">
    <property type="entry name" value="Winged helix' DNA-binding domain"/>
    <property type="match status" value="1"/>
</dbReference>
<protein>
    <submittedName>
        <fullName evidence="6">LysR family transcriptional regulator</fullName>
    </submittedName>
</protein>
<dbReference type="InterPro" id="IPR000847">
    <property type="entry name" value="LysR_HTH_N"/>
</dbReference>
<dbReference type="Gene3D" id="3.40.190.290">
    <property type="match status" value="1"/>
</dbReference>
<dbReference type="EMBL" id="JAPIVE010000001">
    <property type="protein sequence ID" value="MCX2523283.1"/>
    <property type="molecule type" value="Genomic_DNA"/>
</dbReference>
<dbReference type="PROSITE" id="PS50931">
    <property type="entry name" value="HTH_LYSR"/>
    <property type="match status" value="1"/>
</dbReference>
<evidence type="ECO:0000256" key="4">
    <source>
        <dbReference type="ARBA" id="ARBA00023163"/>
    </source>
</evidence>
<dbReference type="FunFam" id="1.10.10.10:FF:000001">
    <property type="entry name" value="LysR family transcriptional regulator"/>
    <property type="match status" value="1"/>
</dbReference>
<dbReference type="GO" id="GO:0000976">
    <property type="term" value="F:transcription cis-regulatory region binding"/>
    <property type="evidence" value="ECO:0007669"/>
    <property type="project" value="TreeGrafter"/>
</dbReference>
<organism evidence="6 7">
    <name type="scientific">Larsenimonas rhizosphaerae</name>
    <dbReference type="NCBI Taxonomy" id="2944682"/>
    <lineage>
        <taxon>Bacteria</taxon>
        <taxon>Pseudomonadati</taxon>
        <taxon>Pseudomonadota</taxon>
        <taxon>Gammaproteobacteria</taxon>
        <taxon>Oceanospirillales</taxon>
        <taxon>Halomonadaceae</taxon>
        <taxon>Larsenimonas</taxon>
    </lineage>
</organism>
<proteinExistence type="inferred from homology"/>
<dbReference type="CDD" id="cd05466">
    <property type="entry name" value="PBP2_LTTR_substrate"/>
    <property type="match status" value="1"/>
</dbReference>
<dbReference type="Gene3D" id="1.10.10.10">
    <property type="entry name" value="Winged helix-like DNA-binding domain superfamily/Winged helix DNA-binding domain"/>
    <property type="match status" value="1"/>
</dbReference>
<comment type="similarity">
    <text evidence="1">Belongs to the LysR transcriptional regulatory family.</text>
</comment>
<dbReference type="Pfam" id="PF03466">
    <property type="entry name" value="LysR_substrate"/>
    <property type="match status" value="1"/>
</dbReference>
<sequence>MDTQSLKAFLAVAQTSSFSQAAEQLHLTQPAISKRIAVLETQVGSRLFDRIGRRINLTEAGRLLMPRAHQILAMFDDTRRALSNLQGDVQGSLVLATSHHVGLHRLPPLLKHFTRKHPAVRLDMRFLDSEKAYAGVLSGDLELGIVTMSPAPNPALVSVPVWTDRLRFVCAQDHPLATHPVSQLADLSHYPAVLPGEMTFTRGIVMESFARQQLNIDVAMSTNYLETLKMMVTIGLGWSVMPETMISDDMVVLPLEHPPIERPLGYLFHRHRTLSNAARAMIDLLEQARRLPHAINEAQQSA</sequence>
<dbReference type="GO" id="GO:0003700">
    <property type="term" value="F:DNA-binding transcription factor activity"/>
    <property type="evidence" value="ECO:0007669"/>
    <property type="project" value="InterPro"/>
</dbReference>
<dbReference type="Proteomes" id="UP001165678">
    <property type="component" value="Unassembled WGS sequence"/>
</dbReference>
<dbReference type="Pfam" id="PF00126">
    <property type="entry name" value="HTH_1"/>
    <property type="match status" value="1"/>
</dbReference>
<evidence type="ECO:0000313" key="6">
    <source>
        <dbReference type="EMBL" id="MCX2523283.1"/>
    </source>
</evidence>
<dbReference type="InterPro" id="IPR005119">
    <property type="entry name" value="LysR_subst-bd"/>
</dbReference>
<gene>
    <name evidence="6" type="ORF">OQ287_03435</name>
</gene>
<feature type="domain" description="HTH lysR-type" evidence="5">
    <location>
        <begin position="1"/>
        <end position="58"/>
    </location>
</feature>